<keyword evidence="2" id="KW-1185">Reference proteome</keyword>
<accession>A0ABV9VQ50</accession>
<proteinExistence type="predicted"/>
<dbReference type="EMBL" id="JBHSIU010000011">
    <property type="protein sequence ID" value="MFC4998117.1"/>
    <property type="molecule type" value="Genomic_DNA"/>
</dbReference>
<dbReference type="RefSeq" id="WP_380114372.1">
    <property type="nucleotide sequence ID" value="NZ_JBHSIU010000011.1"/>
</dbReference>
<sequence>MADLAQQLEDLRPSELALRDWVRTRLNASIVREMATYDYGMRVEEHRRGIEELMVARRLPEQVPWPPAEVLELTTYTRIPDGEVTPGSASWRGHVARLFAAVLLVRSMNNVEPAPTLAGLVASALALGPEATAAAVRYLAWCRLHEPGAWHGDEEARPFLTLGLWLVYGASPDKDAAVESTLRRAFTSELPPPPATPKSIAGAEGRRAWRSLVNDHLPTDEDHNVRAWFA</sequence>
<reference evidence="2" key="1">
    <citation type="journal article" date="2019" name="Int. J. Syst. Evol. Microbiol.">
        <title>The Global Catalogue of Microorganisms (GCM) 10K type strain sequencing project: providing services to taxonomists for standard genome sequencing and annotation.</title>
        <authorList>
            <consortium name="The Broad Institute Genomics Platform"/>
            <consortium name="The Broad Institute Genome Sequencing Center for Infectious Disease"/>
            <person name="Wu L."/>
            <person name="Ma J."/>
        </authorList>
    </citation>
    <scope>NUCLEOTIDE SEQUENCE [LARGE SCALE GENOMIC DNA]</scope>
    <source>
        <strain evidence="2">CGMCC 4.7152</strain>
    </source>
</reference>
<evidence type="ECO:0000313" key="1">
    <source>
        <dbReference type="EMBL" id="MFC4998117.1"/>
    </source>
</evidence>
<gene>
    <name evidence="1" type="ORF">ACFPIJ_09765</name>
</gene>
<organism evidence="1 2">
    <name type="scientific">Dactylosporangium cerinum</name>
    <dbReference type="NCBI Taxonomy" id="1434730"/>
    <lineage>
        <taxon>Bacteria</taxon>
        <taxon>Bacillati</taxon>
        <taxon>Actinomycetota</taxon>
        <taxon>Actinomycetes</taxon>
        <taxon>Micromonosporales</taxon>
        <taxon>Micromonosporaceae</taxon>
        <taxon>Dactylosporangium</taxon>
    </lineage>
</organism>
<evidence type="ECO:0000313" key="2">
    <source>
        <dbReference type="Proteomes" id="UP001595912"/>
    </source>
</evidence>
<comment type="caution">
    <text evidence="1">The sequence shown here is derived from an EMBL/GenBank/DDBJ whole genome shotgun (WGS) entry which is preliminary data.</text>
</comment>
<protein>
    <submittedName>
        <fullName evidence="1">Uncharacterized protein</fullName>
    </submittedName>
</protein>
<name>A0ABV9VQ50_9ACTN</name>
<dbReference type="Proteomes" id="UP001595912">
    <property type="component" value="Unassembled WGS sequence"/>
</dbReference>